<dbReference type="EMBL" id="BMGG01000007">
    <property type="protein sequence ID" value="GGC79479.1"/>
    <property type="molecule type" value="Genomic_DNA"/>
</dbReference>
<dbReference type="Proteomes" id="UP000637002">
    <property type="component" value="Unassembled WGS sequence"/>
</dbReference>
<evidence type="ECO:0000313" key="3">
    <source>
        <dbReference type="Proteomes" id="UP000637002"/>
    </source>
</evidence>
<organism evidence="2 3">
    <name type="scientific">Chelatococcus reniformis</name>
    <dbReference type="NCBI Taxonomy" id="1494448"/>
    <lineage>
        <taxon>Bacteria</taxon>
        <taxon>Pseudomonadati</taxon>
        <taxon>Pseudomonadota</taxon>
        <taxon>Alphaproteobacteria</taxon>
        <taxon>Hyphomicrobiales</taxon>
        <taxon>Chelatococcaceae</taxon>
        <taxon>Chelatococcus</taxon>
    </lineage>
</organism>
<proteinExistence type="predicted"/>
<comment type="caution">
    <text evidence="2">The sequence shown here is derived from an EMBL/GenBank/DDBJ whole genome shotgun (WGS) entry which is preliminary data.</text>
</comment>
<gene>
    <name evidence="2" type="ORF">GCM10010994_41920</name>
</gene>
<reference evidence="2" key="1">
    <citation type="journal article" date="2014" name="Int. J. Syst. Evol. Microbiol.">
        <title>Complete genome sequence of Corynebacterium casei LMG S-19264T (=DSM 44701T), isolated from a smear-ripened cheese.</title>
        <authorList>
            <consortium name="US DOE Joint Genome Institute (JGI-PGF)"/>
            <person name="Walter F."/>
            <person name="Albersmeier A."/>
            <person name="Kalinowski J."/>
            <person name="Ruckert C."/>
        </authorList>
    </citation>
    <scope>NUCLEOTIDE SEQUENCE</scope>
    <source>
        <strain evidence="2">CGMCC 1.12919</strain>
    </source>
</reference>
<evidence type="ECO:0000313" key="2">
    <source>
        <dbReference type="EMBL" id="GGC79479.1"/>
    </source>
</evidence>
<dbReference type="AlphaFoldDB" id="A0A916UMZ2"/>
<name>A0A916UMZ2_9HYPH</name>
<evidence type="ECO:0000256" key="1">
    <source>
        <dbReference type="SAM" id="MobiDB-lite"/>
    </source>
</evidence>
<accession>A0A916UMZ2</accession>
<keyword evidence="3" id="KW-1185">Reference proteome</keyword>
<feature type="region of interest" description="Disordered" evidence="1">
    <location>
        <begin position="1"/>
        <end position="51"/>
    </location>
</feature>
<sequence length="51" mass="5478">MCGRPQFDNANRPVMLPVGCDRPNGRRPASDGAGTAQIAWTDARPPIEVNT</sequence>
<reference evidence="2" key="2">
    <citation type="submission" date="2020-09" db="EMBL/GenBank/DDBJ databases">
        <authorList>
            <person name="Sun Q."/>
            <person name="Zhou Y."/>
        </authorList>
    </citation>
    <scope>NUCLEOTIDE SEQUENCE</scope>
    <source>
        <strain evidence="2">CGMCC 1.12919</strain>
    </source>
</reference>
<protein>
    <submittedName>
        <fullName evidence="2">Uncharacterized protein</fullName>
    </submittedName>
</protein>